<proteinExistence type="predicted"/>
<reference evidence="2 3" key="1">
    <citation type="journal article" date="2015" name="Sci. Rep.">
        <title>Chromosome-level genome map provides insights into diverse defense mechanisms in the medicinal fungus Ganoderma sinense.</title>
        <authorList>
            <person name="Zhu Y."/>
            <person name="Xu J."/>
            <person name="Sun C."/>
            <person name="Zhou S."/>
            <person name="Xu H."/>
            <person name="Nelson D.R."/>
            <person name="Qian J."/>
            <person name="Song J."/>
            <person name="Luo H."/>
            <person name="Xiang L."/>
            <person name="Li Y."/>
            <person name="Xu Z."/>
            <person name="Ji A."/>
            <person name="Wang L."/>
            <person name="Lu S."/>
            <person name="Hayward A."/>
            <person name="Sun W."/>
            <person name="Li X."/>
            <person name="Schwartz D.C."/>
            <person name="Wang Y."/>
            <person name="Chen S."/>
        </authorList>
    </citation>
    <scope>NUCLEOTIDE SEQUENCE [LARGE SCALE GENOMIC DNA]</scope>
    <source>
        <strain evidence="2 3">ZZ0214-1</strain>
    </source>
</reference>
<dbReference type="EMBL" id="AYKW01000069">
    <property type="protein sequence ID" value="PIL22885.1"/>
    <property type="molecule type" value="Genomic_DNA"/>
</dbReference>
<dbReference type="AlphaFoldDB" id="A0A2G8RMZ2"/>
<accession>A0A2G8RMZ2</accession>
<dbReference type="Proteomes" id="UP000230002">
    <property type="component" value="Unassembled WGS sequence"/>
</dbReference>
<keyword evidence="3" id="KW-1185">Reference proteome</keyword>
<keyword evidence="1" id="KW-0472">Membrane</keyword>
<comment type="caution">
    <text evidence="2">The sequence shown here is derived from an EMBL/GenBank/DDBJ whole genome shotgun (WGS) entry which is preliminary data.</text>
</comment>
<evidence type="ECO:0000313" key="2">
    <source>
        <dbReference type="EMBL" id="PIL22885.1"/>
    </source>
</evidence>
<organism evidence="2 3">
    <name type="scientific">Ganoderma sinense ZZ0214-1</name>
    <dbReference type="NCBI Taxonomy" id="1077348"/>
    <lineage>
        <taxon>Eukaryota</taxon>
        <taxon>Fungi</taxon>
        <taxon>Dikarya</taxon>
        <taxon>Basidiomycota</taxon>
        <taxon>Agaricomycotina</taxon>
        <taxon>Agaricomycetes</taxon>
        <taxon>Polyporales</taxon>
        <taxon>Polyporaceae</taxon>
        <taxon>Ganoderma</taxon>
    </lineage>
</organism>
<protein>
    <submittedName>
        <fullName evidence="2">Uncharacterized protein</fullName>
    </submittedName>
</protein>
<dbReference type="OrthoDB" id="2757830at2759"/>
<gene>
    <name evidence="2" type="ORF">GSI_15581</name>
</gene>
<keyword evidence="1" id="KW-0812">Transmembrane</keyword>
<name>A0A2G8RMZ2_9APHY</name>
<evidence type="ECO:0000256" key="1">
    <source>
        <dbReference type="SAM" id="Phobius"/>
    </source>
</evidence>
<feature type="transmembrane region" description="Helical" evidence="1">
    <location>
        <begin position="376"/>
        <end position="398"/>
    </location>
</feature>
<evidence type="ECO:0000313" key="3">
    <source>
        <dbReference type="Proteomes" id="UP000230002"/>
    </source>
</evidence>
<keyword evidence="1" id="KW-1133">Transmembrane helix</keyword>
<sequence>MAHSTRKTLLKMMRASRDLHRGGIKHLLRKSPDLEDERTFRSFLRFCDAGGQVAEIAYRMNYLRGLTIDMDPDSFDYDSDDADMWQDELGSMAQALTQLFTSTIRVYAHNFTRLVILSCDSLFAADPNLSLAIASLTTLTHLNFCDATENSFKLLGSLQSCLVAAHIGMDINLIDPLDGDLTALLRRSESSLTNLSLYHTSSPTGVACYPQVHTLDVRHLDIPATRHYVTTFPNLRVLTADECIGRYSGDEEEWARYRNLNIAQQARDGSWGSLQSYAGSILLLYLFGLACHVPYVHVHANDEYESMIIRQVRAVVADTRPEHLVVSQVSHVLEQAEDIVALFNDAGFQAVKTFVLSMSLCAGDYKADMEAMLECIFAAVSSSSSLVGLSLAINWSAIRRQIQTTRPRVGPSGKKQRPKPSRALAFLESLDAHTVADRLLGSCQSLQAVKVVLGKATAERGPVDILCNRKTFKGPGAARGSD</sequence>